<dbReference type="PROSITE" id="PS00211">
    <property type="entry name" value="ABC_TRANSPORTER_1"/>
    <property type="match status" value="2"/>
</dbReference>
<evidence type="ECO:0000256" key="12">
    <source>
        <dbReference type="ARBA" id="ARBA00023180"/>
    </source>
</evidence>
<feature type="transmembrane region" description="Helical" evidence="14">
    <location>
        <begin position="257"/>
        <end position="275"/>
    </location>
</feature>
<feature type="domain" description="ABC transmembrane type-1" evidence="16">
    <location>
        <begin position="772"/>
        <end position="1048"/>
    </location>
</feature>
<dbReference type="SUPFAM" id="SSF52540">
    <property type="entry name" value="P-loop containing nucleoside triphosphate hydrolases"/>
    <property type="match status" value="2"/>
</dbReference>
<dbReference type="GO" id="GO:0016020">
    <property type="term" value="C:membrane"/>
    <property type="evidence" value="ECO:0007669"/>
    <property type="project" value="UniProtKB-SubCell"/>
</dbReference>
<dbReference type="InterPro" id="IPR027417">
    <property type="entry name" value="P-loop_NTPase"/>
</dbReference>
<evidence type="ECO:0000256" key="4">
    <source>
        <dbReference type="ARBA" id="ARBA00022448"/>
    </source>
</evidence>
<dbReference type="CDD" id="cd18578">
    <property type="entry name" value="ABC_6TM_Pgp_ABCB1_D2_like"/>
    <property type="match status" value="1"/>
</dbReference>
<feature type="transmembrane region" description="Helical" evidence="14">
    <location>
        <begin position="359"/>
        <end position="380"/>
    </location>
</feature>
<feature type="transmembrane region" description="Helical" evidence="14">
    <location>
        <begin position="768"/>
        <end position="792"/>
    </location>
</feature>
<evidence type="ECO:0000256" key="9">
    <source>
        <dbReference type="ARBA" id="ARBA00022967"/>
    </source>
</evidence>
<feature type="domain" description="ABC transmembrane type-1" evidence="16">
    <location>
        <begin position="116"/>
        <end position="425"/>
    </location>
</feature>
<dbReference type="FunFam" id="1.20.1560.10:FF:000009">
    <property type="entry name" value="ABC transporter B family member 1"/>
    <property type="match status" value="1"/>
</dbReference>
<dbReference type="FunFam" id="3.40.50.300:FF:000479">
    <property type="entry name" value="Multidrug resistance protein 1A"/>
    <property type="match status" value="1"/>
</dbReference>
<evidence type="ECO:0000256" key="2">
    <source>
        <dbReference type="ARBA" id="ARBA00007577"/>
    </source>
</evidence>
<keyword evidence="10 14" id="KW-1133">Transmembrane helix</keyword>
<evidence type="ECO:0000256" key="7">
    <source>
        <dbReference type="ARBA" id="ARBA00022741"/>
    </source>
</evidence>
<dbReference type="Gene3D" id="1.20.1560.10">
    <property type="entry name" value="ABC transporter type 1, transmembrane domain"/>
    <property type="match status" value="1"/>
</dbReference>
<accession>A0ABD3T407</accession>
<dbReference type="Gene3D" id="3.40.50.300">
    <property type="entry name" value="P-loop containing nucleotide triphosphate hydrolases"/>
    <property type="match status" value="2"/>
</dbReference>
<evidence type="ECO:0000256" key="8">
    <source>
        <dbReference type="ARBA" id="ARBA00022840"/>
    </source>
</evidence>
<comment type="similarity">
    <text evidence="2">Belongs to the ABC transporter superfamily. ABCB family. Multidrug resistance exporter (TC 3.A.1.201) subfamily.</text>
</comment>
<evidence type="ECO:0000256" key="14">
    <source>
        <dbReference type="SAM" id="Phobius"/>
    </source>
</evidence>
<feature type="compositionally biased region" description="Polar residues" evidence="13">
    <location>
        <begin position="1"/>
        <end position="38"/>
    </location>
</feature>
<sequence>MSKSYTLNQINSVSMQDSVSTQDSVSMQDSVSAQNRIPTKNHEKTDNDNFIKIDPHEEAEHVSGFLKEKEHELDFASTDVKAVDKDVKEKDDKTPPSVGFFDLFRYADSLDVVLLIFAMLFTIGTSVAFPINMVLYGDVATGFIYHDIYKRRFLNASANDTFPYGDQYKDLFSYIVHYNYTLYFCMNGLGSIICAYLEFVFWNLTAERQMNRIRKLFYQSVMRQEIGWFDTHKVGELGNVFTQDMQNLASGYGDKTAMFFQWIATWLGCYIVALVKGWKLALATISVCPVLVIIGAVAARWLKNMAVEERKAYSSAGAVAEEVFSAIRTVTAFNGQKKEAERFEQKLAGAHIRATRKGLILGMGTGSFWFYTFANMSIAYGYGAELFVLKEPGFEPGNAIMIFLSVTLGTMYLGQAFPALDTITASTAAAARVFEIIERKSCIDVSSCAGSKPSTVRGNIEIKDIHFHYPSRPDIQVLKGLSLRVDVGKTVALVGSSGSGKSTVIQLIQRFYNPEQGQVLLDGNDITNLNLKWLREQIGVVSQEPVLFATTIKENIRYGRMDVTDKEIEAAANEANAHEFISKFPKGYDTLVGDRGAHMSGGQKQRIAIARALVRKPKILLLDEATSALDNESEAIVQTALEKAQIGRTTIIIAHRLSTIRNADTIYVMVNGEVVEQGTHKDLLQREGAYHALVKSQEMNKVSEEDEVLEELEQTLVDVPSKIDSPVTIQKELFSQESRKSISEEKMEETNLTEFSMKRVLHLNAPEWYLIVIGCLAATIAGLIIPSFALLVTEFLGVFSREQDVIRSTAKMLVAIVMGIAVFNIALRVILLVCFTNAGANLTRRLRSLTFRAILRQDIAFFDEPNNKVGQLTTRLSNDCSIVQGATGSKIGLILESIVTIVATMIIAFYYSWKLALVILTFMPFMIGMGIMQGRIITGFSKSDKNLIEETGQILLESVDNMRTVVSLTREETFIMRYNKIIDSMLSQGIRRAFLAGFFFAMSNGIIFFAYAAAYTYGAYLVQNENLTFNYVFRVFSAIIFGGMIMGQNAATSQDLNKAKLATARLFAIIDRVPSIDSASPEGRISTSFSGALEFKKVSFHYPARPDATILNEISFDVKPGEILALVGTSGCGKSTTVSLIERFYDPAEGKVLADGDDVKCLNLQWLRSQISVVSQEPILFDSSIIENIAYGDNNRVVTMEEIIQAAKSANIHNFINSLPLGYETNVGRKGTQLSGGQKQRIAIARALIRNPKILLLDEATSALDSESEKIVQEALSEAQKGRTCIVIAHRLSTIQNADKIAIIHKGGVVELGNHAELMAKKGVYYRLQNAQQRK</sequence>
<feature type="transmembrane region" description="Helical" evidence="14">
    <location>
        <begin position="917"/>
        <end position="937"/>
    </location>
</feature>
<dbReference type="SMART" id="SM00382">
    <property type="entry name" value="AAA"/>
    <property type="match status" value="2"/>
</dbReference>
<dbReference type="InterPro" id="IPR011527">
    <property type="entry name" value="ABC1_TM_dom"/>
</dbReference>
<dbReference type="PANTHER" id="PTHR43394">
    <property type="entry name" value="ATP-DEPENDENT PERMEASE MDL1, MITOCHONDRIAL"/>
    <property type="match status" value="1"/>
</dbReference>
<evidence type="ECO:0000256" key="11">
    <source>
        <dbReference type="ARBA" id="ARBA00023136"/>
    </source>
</evidence>
<comment type="caution">
    <text evidence="17">The sequence shown here is derived from an EMBL/GenBank/DDBJ whole genome shotgun (WGS) entry which is preliminary data.</text>
</comment>
<dbReference type="InterPro" id="IPR036640">
    <property type="entry name" value="ABC1_TM_sf"/>
</dbReference>
<dbReference type="PROSITE" id="PS50929">
    <property type="entry name" value="ABC_TM1F"/>
    <property type="match status" value="2"/>
</dbReference>
<keyword evidence="4" id="KW-0813">Transport</keyword>
<reference evidence="17 18" key="1">
    <citation type="submission" date="2024-11" db="EMBL/GenBank/DDBJ databases">
        <title>Chromosome-level genome assembly of the freshwater bivalve Anodonta woodiana.</title>
        <authorList>
            <person name="Chen X."/>
        </authorList>
    </citation>
    <scope>NUCLEOTIDE SEQUENCE [LARGE SCALE GENOMIC DNA]</scope>
    <source>
        <strain evidence="17">MN2024</strain>
        <tissue evidence="17">Gills</tissue>
    </source>
</reference>
<dbReference type="SUPFAM" id="SSF90123">
    <property type="entry name" value="ABC transporter transmembrane region"/>
    <property type="match status" value="2"/>
</dbReference>
<dbReference type="EC" id="7.6.2.2" evidence="3"/>
<dbReference type="GO" id="GO:0005524">
    <property type="term" value="F:ATP binding"/>
    <property type="evidence" value="ECO:0007669"/>
    <property type="project" value="UniProtKB-KW"/>
</dbReference>
<evidence type="ECO:0000256" key="1">
    <source>
        <dbReference type="ARBA" id="ARBA00004141"/>
    </source>
</evidence>
<feature type="transmembrane region" description="Helical" evidence="14">
    <location>
        <begin position="180"/>
        <end position="204"/>
    </location>
</feature>
<keyword evidence="6" id="KW-0677">Repeat</keyword>
<dbReference type="PANTHER" id="PTHR43394:SF27">
    <property type="entry name" value="ATP-DEPENDENT TRANSLOCASE ABCB1-LIKE"/>
    <property type="match status" value="1"/>
</dbReference>
<dbReference type="FunFam" id="1.20.1560.10:FF:000018">
    <property type="entry name" value="ATP-binding cassette subfamily B member 11"/>
    <property type="match status" value="1"/>
</dbReference>
<dbReference type="InterPro" id="IPR003593">
    <property type="entry name" value="AAA+_ATPase"/>
</dbReference>
<evidence type="ECO:0000256" key="6">
    <source>
        <dbReference type="ARBA" id="ARBA00022737"/>
    </source>
</evidence>
<protein>
    <recommendedName>
        <fullName evidence="3">ABC-type xenobiotic transporter</fullName>
        <ecNumber evidence="3">7.6.2.2</ecNumber>
    </recommendedName>
</protein>
<gene>
    <name evidence="17" type="ORF">ACJMK2_023379</name>
</gene>
<keyword evidence="12" id="KW-0325">Glycoprotein</keyword>
<feature type="transmembrane region" description="Helical" evidence="14">
    <location>
        <begin position="112"/>
        <end position="131"/>
    </location>
</feature>
<feature type="transmembrane region" description="Helical" evidence="14">
    <location>
        <begin position="812"/>
        <end position="835"/>
    </location>
</feature>
<comment type="subcellular location">
    <subcellularLocation>
        <location evidence="1">Membrane</location>
        <topology evidence="1">Multi-pass membrane protein</topology>
    </subcellularLocation>
</comment>
<feature type="transmembrane region" description="Helical" evidence="14">
    <location>
        <begin position="281"/>
        <end position="302"/>
    </location>
</feature>
<evidence type="ECO:0000256" key="3">
    <source>
        <dbReference type="ARBA" id="ARBA00012191"/>
    </source>
</evidence>
<feature type="transmembrane region" description="Helical" evidence="14">
    <location>
        <begin position="1031"/>
        <end position="1051"/>
    </location>
</feature>
<evidence type="ECO:0000259" key="15">
    <source>
        <dbReference type="PROSITE" id="PS50893"/>
    </source>
</evidence>
<name>A0ABD3T407_SINWO</name>
<dbReference type="Pfam" id="PF00005">
    <property type="entry name" value="ABC_tran"/>
    <property type="match status" value="2"/>
</dbReference>
<dbReference type="InterPro" id="IPR017871">
    <property type="entry name" value="ABC_transporter-like_CS"/>
</dbReference>
<feature type="transmembrane region" description="Helical" evidence="14">
    <location>
        <begin position="400"/>
        <end position="420"/>
    </location>
</feature>
<keyword evidence="9" id="KW-1278">Translocase</keyword>
<keyword evidence="5 14" id="KW-0812">Transmembrane</keyword>
<keyword evidence="7" id="KW-0547">Nucleotide-binding</keyword>
<keyword evidence="11 14" id="KW-0472">Membrane</keyword>
<feature type="domain" description="ABC transporter" evidence="15">
    <location>
        <begin position="460"/>
        <end position="696"/>
    </location>
</feature>
<evidence type="ECO:0000256" key="10">
    <source>
        <dbReference type="ARBA" id="ARBA00022989"/>
    </source>
</evidence>
<keyword evidence="8" id="KW-0067">ATP-binding</keyword>
<keyword evidence="18" id="KW-1185">Reference proteome</keyword>
<proteinExistence type="inferred from homology"/>
<evidence type="ECO:0000256" key="5">
    <source>
        <dbReference type="ARBA" id="ARBA00022692"/>
    </source>
</evidence>
<dbReference type="CDD" id="cd03249">
    <property type="entry name" value="ABC_MTABC3_MDL1_MDL2"/>
    <property type="match status" value="2"/>
</dbReference>
<feature type="region of interest" description="Disordered" evidence="13">
    <location>
        <begin position="1"/>
        <end position="48"/>
    </location>
</feature>
<dbReference type="InterPro" id="IPR003439">
    <property type="entry name" value="ABC_transporter-like_ATP-bd"/>
</dbReference>
<dbReference type="PROSITE" id="PS50893">
    <property type="entry name" value="ABC_TRANSPORTER_2"/>
    <property type="match status" value="2"/>
</dbReference>
<feature type="transmembrane region" description="Helical" evidence="14">
    <location>
        <begin position="993"/>
        <end position="1011"/>
    </location>
</feature>
<dbReference type="FunFam" id="3.40.50.300:FF:000302">
    <property type="entry name" value="ATP-binding cassette subfamily B member 5"/>
    <property type="match status" value="1"/>
</dbReference>
<organism evidence="17 18">
    <name type="scientific">Sinanodonta woodiana</name>
    <name type="common">Chinese pond mussel</name>
    <name type="synonym">Anodonta woodiana</name>
    <dbReference type="NCBI Taxonomy" id="1069815"/>
    <lineage>
        <taxon>Eukaryota</taxon>
        <taxon>Metazoa</taxon>
        <taxon>Spiralia</taxon>
        <taxon>Lophotrochozoa</taxon>
        <taxon>Mollusca</taxon>
        <taxon>Bivalvia</taxon>
        <taxon>Autobranchia</taxon>
        <taxon>Heteroconchia</taxon>
        <taxon>Palaeoheterodonta</taxon>
        <taxon>Unionida</taxon>
        <taxon>Unionoidea</taxon>
        <taxon>Unionidae</taxon>
        <taxon>Unioninae</taxon>
        <taxon>Sinanodonta</taxon>
    </lineage>
</organism>
<dbReference type="InterPro" id="IPR039421">
    <property type="entry name" value="Type_1_exporter"/>
</dbReference>
<evidence type="ECO:0000313" key="18">
    <source>
        <dbReference type="Proteomes" id="UP001634394"/>
    </source>
</evidence>
<evidence type="ECO:0000256" key="13">
    <source>
        <dbReference type="SAM" id="MobiDB-lite"/>
    </source>
</evidence>
<evidence type="ECO:0000259" key="16">
    <source>
        <dbReference type="PROSITE" id="PS50929"/>
    </source>
</evidence>
<feature type="domain" description="ABC transporter" evidence="15">
    <location>
        <begin position="1093"/>
        <end position="1331"/>
    </location>
</feature>
<feature type="transmembrane region" description="Helical" evidence="14">
    <location>
        <begin position="891"/>
        <end position="911"/>
    </location>
</feature>
<dbReference type="CDD" id="cd18577">
    <property type="entry name" value="ABC_6TM_Pgp_ABCB1_D1_like"/>
    <property type="match status" value="1"/>
</dbReference>
<dbReference type="Proteomes" id="UP001634394">
    <property type="component" value="Unassembled WGS sequence"/>
</dbReference>
<evidence type="ECO:0000313" key="17">
    <source>
        <dbReference type="EMBL" id="KAL3831651.1"/>
    </source>
</evidence>
<dbReference type="EMBL" id="JBJQND010000019">
    <property type="protein sequence ID" value="KAL3831651.1"/>
    <property type="molecule type" value="Genomic_DNA"/>
</dbReference>
<dbReference type="Pfam" id="PF00664">
    <property type="entry name" value="ABC_membrane"/>
    <property type="match status" value="2"/>
</dbReference>
<dbReference type="GO" id="GO:0008559">
    <property type="term" value="F:ABC-type xenobiotic transporter activity"/>
    <property type="evidence" value="ECO:0007669"/>
    <property type="project" value="UniProtKB-EC"/>
</dbReference>